<gene>
    <name evidence="1" type="ORF">SAMN04488511_11998</name>
</gene>
<keyword evidence="2" id="KW-1185">Reference proteome</keyword>
<evidence type="ECO:0000313" key="2">
    <source>
        <dbReference type="Proteomes" id="UP000198836"/>
    </source>
</evidence>
<protein>
    <submittedName>
        <fullName evidence="1">Uncharacterized protein</fullName>
    </submittedName>
</protein>
<dbReference type="AlphaFoldDB" id="A0A1I0U3B2"/>
<dbReference type="Proteomes" id="UP000198836">
    <property type="component" value="Unassembled WGS sequence"/>
</dbReference>
<dbReference type="EMBL" id="FOJM01000019">
    <property type="protein sequence ID" value="SFA58542.1"/>
    <property type="molecule type" value="Genomic_DNA"/>
</dbReference>
<name>A0A1I0U3B2_9SPHI</name>
<dbReference type="RefSeq" id="WP_139222322.1">
    <property type="nucleotide sequence ID" value="NZ_FOJM01000019.1"/>
</dbReference>
<accession>A0A1I0U3B2</accession>
<organism evidence="1 2">
    <name type="scientific">Pedobacter suwonensis</name>
    <dbReference type="NCBI Taxonomy" id="332999"/>
    <lineage>
        <taxon>Bacteria</taxon>
        <taxon>Pseudomonadati</taxon>
        <taxon>Bacteroidota</taxon>
        <taxon>Sphingobacteriia</taxon>
        <taxon>Sphingobacteriales</taxon>
        <taxon>Sphingobacteriaceae</taxon>
        <taxon>Pedobacter</taxon>
    </lineage>
</organism>
<reference evidence="2" key="1">
    <citation type="submission" date="2016-10" db="EMBL/GenBank/DDBJ databases">
        <authorList>
            <person name="Varghese N."/>
            <person name="Submissions S."/>
        </authorList>
    </citation>
    <scope>NUCLEOTIDE SEQUENCE [LARGE SCALE GENOMIC DNA]</scope>
    <source>
        <strain evidence="2">DSM 18130</strain>
    </source>
</reference>
<proteinExistence type="predicted"/>
<evidence type="ECO:0000313" key="1">
    <source>
        <dbReference type="EMBL" id="SFA58542.1"/>
    </source>
</evidence>
<dbReference type="STRING" id="332999.SAMN04488511_11998"/>
<dbReference type="OrthoDB" id="9985504at2"/>
<sequence length="62" mass="7196">MLELEKEKKILYPILIVDNLSKSFGKIDKTNTDTGEKLSQNEKFLLTLIARIFIEITLNEEL</sequence>